<protein>
    <recommendedName>
        <fullName evidence="4">Dirigent protein</fullName>
    </recommendedName>
</protein>
<dbReference type="GO" id="GO:0009699">
    <property type="term" value="P:phenylpropanoid biosynthetic process"/>
    <property type="evidence" value="ECO:0007669"/>
    <property type="project" value="UniProtKB-ARBA"/>
</dbReference>
<dbReference type="GO" id="GO:0048046">
    <property type="term" value="C:apoplast"/>
    <property type="evidence" value="ECO:0007669"/>
    <property type="project" value="UniProtKB-SubCell"/>
</dbReference>
<dbReference type="InterPro" id="IPR044859">
    <property type="entry name" value="Allene_oxi_cyc_Dirigent"/>
</dbReference>
<dbReference type="Pfam" id="PF03018">
    <property type="entry name" value="Dirigent"/>
    <property type="match status" value="1"/>
</dbReference>
<dbReference type="EnsemblPlants" id="AUR62029249-RA">
    <property type="protein sequence ID" value="AUR62029249-RA:cds"/>
    <property type="gene ID" value="AUR62029249"/>
</dbReference>
<evidence type="ECO:0000256" key="3">
    <source>
        <dbReference type="ARBA" id="ARBA00022525"/>
    </source>
</evidence>
<dbReference type="Proteomes" id="UP000596660">
    <property type="component" value="Unplaced"/>
</dbReference>
<dbReference type="AlphaFoldDB" id="A0A803MGZ7"/>
<dbReference type="Gramene" id="AUR62029249-RA">
    <property type="protein sequence ID" value="AUR62029249-RA:cds"/>
    <property type="gene ID" value="AUR62029249"/>
</dbReference>
<comment type="similarity">
    <text evidence="1 4">Belongs to the plant dirigent protein family.</text>
</comment>
<comment type="subunit">
    <text evidence="2 4">Homodimer.</text>
</comment>
<name>A0A803MGZ7_CHEQI</name>
<evidence type="ECO:0000256" key="2">
    <source>
        <dbReference type="ARBA" id="ARBA00011738"/>
    </source>
</evidence>
<dbReference type="PANTHER" id="PTHR47586:SF1">
    <property type="entry name" value="DIRIGENT PROTEIN"/>
    <property type="match status" value="1"/>
</dbReference>
<dbReference type="Gene3D" id="2.40.480.10">
    <property type="entry name" value="Allene oxide cyclase-like"/>
    <property type="match status" value="1"/>
</dbReference>
<organism evidence="5 6">
    <name type="scientific">Chenopodium quinoa</name>
    <name type="common">Quinoa</name>
    <dbReference type="NCBI Taxonomy" id="63459"/>
    <lineage>
        <taxon>Eukaryota</taxon>
        <taxon>Viridiplantae</taxon>
        <taxon>Streptophyta</taxon>
        <taxon>Embryophyta</taxon>
        <taxon>Tracheophyta</taxon>
        <taxon>Spermatophyta</taxon>
        <taxon>Magnoliopsida</taxon>
        <taxon>eudicotyledons</taxon>
        <taxon>Gunneridae</taxon>
        <taxon>Pentapetalae</taxon>
        <taxon>Caryophyllales</taxon>
        <taxon>Chenopodiaceae</taxon>
        <taxon>Chenopodioideae</taxon>
        <taxon>Atripliceae</taxon>
        <taxon>Chenopodium</taxon>
    </lineage>
</organism>
<comment type="subcellular location">
    <subcellularLocation>
        <location evidence="4">Secreted</location>
        <location evidence="4">Extracellular space</location>
        <location evidence="4">Apoplast</location>
    </subcellularLocation>
</comment>
<dbReference type="InterPro" id="IPR004265">
    <property type="entry name" value="Dirigent"/>
</dbReference>
<sequence length="352" mass="40026">MFFPTFDDAVTWADAVAVNLGFILVKSSYNKTRDVWSYRYLRCDRGHKSKPRDFENVIRKDTKTKANGCPFYIKIYYEFITDSWKIHAKNDATGTHNQPMIVYQEGYRKMCGLSPDAKKVVRDMTKSKVAPRNIMAEELFNNFFIWRDRVSICTRSWPMTSAFYNIHLWCTQSRIPYLPATTTRGAPPPTPWRRLKILRFTLYLHETFNKTSYFIVKDVAGPSGITTKSNPFGSLFAFNDPFDETPDPSSKVVGYSEGSSVTSSFDGERTVAFSRISLNLKGYKGELLNVGTPHSTKVSELPFVGGTGDFRFVQGYMTTTSVVDLSGPTTCYKIGFNLFWPPYAALAHDIVD</sequence>
<accession>A0A803MGZ7</accession>
<evidence type="ECO:0000256" key="4">
    <source>
        <dbReference type="RuleBase" id="RU363099"/>
    </source>
</evidence>
<evidence type="ECO:0000313" key="5">
    <source>
        <dbReference type="EnsemblPlants" id="AUR62029249-RA:cds"/>
    </source>
</evidence>
<proteinExistence type="inferred from homology"/>
<dbReference type="PANTHER" id="PTHR47586">
    <property type="entry name" value="DIRIGENT PROTEIN"/>
    <property type="match status" value="1"/>
</dbReference>
<keyword evidence="3 4" id="KW-0964">Secreted</keyword>
<keyword evidence="4" id="KW-0052">Apoplast</keyword>
<keyword evidence="6" id="KW-1185">Reference proteome</keyword>
<reference evidence="5" key="2">
    <citation type="submission" date="2021-03" db="UniProtKB">
        <authorList>
            <consortium name="EnsemblPlants"/>
        </authorList>
    </citation>
    <scope>IDENTIFICATION</scope>
</reference>
<evidence type="ECO:0000313" key="6">
    <source>
        <dbReference type="Proteomes" id="UP000596660"/>
    </source>
</evidence>
<evidence type="ECO:0000256" key="1">
    <source>
        <dbReference type="ARBA" id="ARBA00010746"/>
    </source>
</evidence>
<reference evidence="5" key="1">
    <citation type="journal article" date="2017" name="Nature">
        <title>The genome of Chenopodium quinoa.</title>
        <authorList>
            <person name="Jarvis D.E."/>
            <person name="Ho Y.S."/>
            <person name="Lightfoot D.J."/>
            <person name="Schmoeckel S.M."/>
            <person name="Li B."/>
            <person name="Borm T.J.A."/>
            <person name="Ohyanagi H."/>
            <person name="Mineta K."/>
            <person name="Michell C.T."/>
            <person name="Saber N."/>
            <person name="Kharbatia N.M."/>
            <person name="Rupper R.R."/>
            <person name="Sharp A.R."/>
            <person name="Dally N."/>
            <person name="Boughton B.A."/>
            <person name="Woo Y.H."/>
            <person name="Gao G."/>
            <person name="Schijlen E.G.W.M."/>
            <person name="Guo X."/>
            <person name="Momin A.A."/>
            <person name="Negrao S."/>
            <person name="Al-Babili S."/>
            <person name="Gehring C."/>
            <person name="Roessner U."/>
            <person name="Jung C."/>
            <person name="Murphy K."/>
            <person name="Arold S.T."/>
            <person name="Gojobori T."/>
            <person name="van der Linden C.G."/>
            <person name="van Loo E.N."/>
            <person name="Jellen E.N."/>
            <person name="Maughan P.J."/>
            <person name="Tester M."/>
        </authorList>
    </citation>
    <scope>NUCLEOTIDE SEQUENCE [LARGE SCALE GENOMIC DNA]</scope>
    <source>
        <strain evidence="5">cv. PI 614886</strain>
    </source>
</reference>
<comment type="function">
    <text evidence="4">Dirigent proteins impart stereoselectivity on the phenoxy radical-coupling reaction, yielding optically active lignans from two molecules of coniferyl alcohol in the biosynthesis of lignans, flavonolignans, and alkaloids and thus plays a central role in plant secondary metabolism.</text>
</comment>